<organism evidence="1 2">
    <name type="scientific">Phaeodactylibacter luteus</name>
    <dbReference type="NCBI Taxonomy" id="1564516"/>
    <lineage>
        <taxon>Bacteria</taxon>
        <taxon>Pseudomonadati</taxon>
        <taxon>Bacteroidota</taxon>
        <taxon>Saprospiria</taxon>
        <taxon>Saprospirales</taxon>
        <taxon>Haliscomenobacteraceae</taxon>
        <taxon>Phaeodactylibacter</taxon>
    </lineage>
</organism>
<protein>
    <submittedName>
        <fullName evidence="1">Uncharacterized protein</fullName>
    </submittedName>
</protein>
<proteinExistence type="predicted"/>
<sequence>MPQKPTRRQIRIDAAPDKVATIVRQCGNDPDGNFNCTETVYDDGADCLIIDNQGAPSGIHVSGPGC</sequence>
<keyword evidence="2" id="KW-1185">Reference proteome</keyword>
<reference evidence="1 2" key="1">
    <citation type="submission" date="2019-08" db="EMBL/GenBank/DDBJ databases">
        <title>Genome of Phaeodactylibacter luteus.</title>
        <authorList>
            <person name="Bowman J.P."/>
        </authorList>
    </citation>
    <scope>NUCLEOTIDE SEQUENCE [LARGE SCALE GENOMIC DNA]</scope>
    <source>
        <strain evidence="1 2">KCTC 42180</strain>
    </source>
</reference>
<dbReference type="EMBL" id="VOOR01000004">
    <property type="protein sequence ID" value="TXB68292.1"/>
    <property type="molecule type" value="Genomic_DNA"/>
</dbReference>
<gene>
    <name evidence="1" type="ORF">FRY97_02620</name>
</gene>
<dbReference type="AlphaFoldDB" id="A0A5C6S429"/>
<comment type="caution">
    <text evidence="1">The sequence shown here is derived from an EMBL/GenBank/DDBJ whole genome shotgun (WGS) entry which is preliminary data.</text>
</comment>
<evidence type="ECO:0000313" key="1">
    <source>
        <dbReference type="EMBL" id="TXB68292.1"/>
    </source>
</evidence>
<name>A0A5C6S429_9BACT</name>
<accession>A0A5C6S429</accession>
<evidence type="ECO:0000313" key="2">
    <source>
        <dbReference type="Proteomes" id="UP000321580"/>
    </source>
</evidence>
<dbReference type="Proteomes" id="UP000321580">
    <property type="component" value="Unassembled WGS sequence"/>
</dbReference>
<dbReference type="RefSeq" id="WP_147165869.1">
    <property type="nucleotide sequence ID" value="NZ_VOOR01000004.1"/>
</dbReference>